<gene>
    <name evidence="3" type="ORF">FSP39_024724</name>
</gene>
<organism evidence="3 4">
    <name type="scientific">Pinctada imbricata</name>
    <name type="common">Atlantic pearl-oyster</name>
    <name type="synonym">Pinctada martensii</name>
    <dbReference type="NCBI Taxonomy" id="66713"/>
    <lineage>
        <taxon>Eukaryota</taxon>
        <taxon>Metazoa</taxon>
        <taxon>Spiralia</taxon>
        <taxon>Lophotrochozoa</taxon>
        <taxon>Mollusca</taxon>
        <taxon>Bivalvia</taxon>
        <taxon>Autobranchia</taxon>
        <taxon>Pteriomorphia</taxon>
        <taxon>Pterioida</taxon>
        <taxon>Pterioidea</taxon>
        <taxon>Pteriidae</taxon>
        <taxon>Pinctada</taxon>
    </lineage>
</organism>
<dbReference type="PRINTS" id="PR00837">
    <property type="entry name" value="V5TPXLIKE"/>
</dbReference>
<protein>
    <recommendedName>
        <fullName evidence="2">SCP domain-containing protein</fullName>
    </recommendedName>
</protein>
<evidence type="ECO:0000256" key="1">
    <source>
        <dbReference type="SAM" id="MobiDB-lite"/>
    </source>
</evidence>
<feature type="region of interest" description="Disordered" evidence="1">
    <location>
        <begin position="134"/>
        <end position="170"/>
    </location>
</feature>
<dbReference type="InterPro" id="IPR001283">
    <property type="entry name" value="CRISP-related"/>
</dbReference>
<dbReference type="SUPFAM" id="SSF55797">
    <property type="entry name" value="PR-1-like"/>
    <property type="match status" value="1"/>
</dbReference>
<dbReference type="SMART" id="SM00198">
    <property type="entry name" value="SCP"/>
    <property type="match status" value="1"/>
</dbReference>
<feature type="domain" description="SCP" evidence="2">
    <location>
        <begin position="201"/>
        <end position="346"/>
    </location>
</feature>
<dbReference type="AlphaFoldDB" id="A0AA88Y3W2"/>
<name>A0AA88Y3W2_PINIB</name>
<dbReference type="PANTHER" id="PTHR10334">
    <property type="entry name" value="CYSTEINE-RICH SECRETORY PROTEIN-RELATED"/>
    <property type="match status" value="1"/>
</dbReference>
<evidence type="ECO:0000259" key="2">
    <source>
        <dbReference type="SMART" id="SM00198"/>
    </source>
</evidence>
<dbReference type="EMBL" id="VSWD01000011">
    <property type="protein sequence ID" value="KAK3088863.1"/>
    <property type="molecule type" value="Genomic_DNA"/>
</dbReference>
<proteinExistence type="predicted"/>
<dbReference type="Proteomes" id="UP001186944">
    <property type="component" value="Unassembled WGS sequence"/>
</dbReference>
<dbReference type="Pfam" id="PF00188">
    <property type="entry name" value="CAP"/>
    <property type="match status" value="1"/>
</dbReference>
<feature type="region of interest" description="Disordered" evidence="1">
    <location>
        <begin position="72"/>
        <end position="100"/>
    </location>
</feature>
<dbReference type="PRINTS" id="PR00838">
    <property type="entry name" value="V5ALLERGEN"/>
</dbReference>
<evidence type="ECO:0000313" key="3">
    <source>
        <dbReference type="EMBL" id="KAK3088863.1"/>
    </source>
</evidence>
<comment type="caution">
    <text evidence="3">The sequence shown here is derived from an EMBL/GenBank/DDBJ whole genome shotgun (WGS) entry which is preliminary data.</text>
</comment>
<reference evidence="3" key="1">
    <citation type="submission" date="2019-08" db="EMBL/GenBank/DDBJ databases">
        <title>The improved chromosome-level genome for the pearl oyster Pinctada fucata martensii using PacBio sequencing and Hi-C.</title>
        <authorList>
            <person name="Zheng Z."/>
        </authorList>
    </citation>
    <scope>NUCLEOTIDE SEQUENCE</scope>
    <source>
        <strain evidence="3">ZZ-2019</strain>
        <tissue evidence="3">Adductor muscle</tissue>
    </source>
</reference>
<evidence type="ECO:0000313" key="4">
    <source>
        <dbReference type="Proteomes" id="UP001186944"/>
    </source>
</evidence>
<dbReference type="Gene3D" id="3.40.33.10">
    <property type="entry name" value="CAP"/>
    <property type="match status" value="1"/>
</dbReference>
<dbReference type="InterPro" id="IPR014044">
    <property type="entry name" value="CAP_dom"/>
</dbReference>
<dbReference type="InterPro" id="IPR035940">
    <property type="entry name" value="CAP_sf"/>
</dbReference>
<keyword evidence="4" id="KW-1185">Reference proteome</keyword>
<dbReference type="InterPro" id="IPR002413">
    <property type="entry name" value="V5_allergen-like"/>
</dbReference>
<sequence>MGNRCRLRTAICHANSRRCGYPGLRAHNPPTIPISQRSRRTHNYGVKQPPHYFSKMWYYVVKQMSQLAQSHSLPKFGNNLSKDKQKMDPSPNYENPEQNDYVNVSAPMYTVHVTPEERLIIPPYTPMVSEPVPDTPMPSEPVPGSTTEPSYKVTAKQRPMSPDIKSRGRERYCTEEYRKIPGHTLCMRDNPSVYKSGMTRAEQEAVLRHHNELRDTVDPPATDLVKLKWDDRLAAVAQKWANQCKLGHDKVRSVPSVGMSIGQNVGGGYGSWHSAVQGWYDEISMWRYGPDPDSYLGKDGWRKIGHFTQIVQNGTYLVGCGYAECRGTEYPRYYVCDYAAGQYNLGMPYTSGRRCAACQNGLCGTRGQCDCHGRICMNGGKLNPSTCQCTCIKPYTGPTCEDLDCPEEDGWYCGKDYPPSYCKKFTNVPGDCPYMCGLCKRSGGGSGGKPGGGSAGKPGGSYGSIFVSEQGCKYKGKRSSPQECRNYGDKGKDTKDCDNRNGQFKCSDCERYSNVKKDYCPVMCGLCDRECFILYFIKLNHGRDLHRNNRSLTTADNTHKKQQTSD</sequence>
<accession>A0AA88Y3W2</accession>